<dbReference type="EMBL" id="CAJVCH010531733">
    <property type="protein sequence ID" value="CAG7824112.1"/>
    <property type="molecule type" value="Genomic_DNA"/>
</dbReference>
<dbReference type="InterPro" id="IPR051064">
    <property type="entry name" value="SEC14/CRAL-TRIO_domain"/>
</dbReference>
<dbReference type="Pfam" id="PF00650">
    <property type="entry name" value="CRAL_TRIO"/>
    <property type="match status" value="1"/>
</dbReference>
<name>A0A8J2PCT4_9HEXA</name>
<dbReference type="OrthoDB" id="1434354at2759"/>
<organism evidence="3 4">
    <name type="scientific">Allacma fusca</name>
    <dbReference type="NCBI Taxonomy" id="39272"/>
    <lineage>
        <taxon>Eukaryota</taxon>
        <taxon>Metazoa</taxon>
        <taxon>Ecdysozoa</taxon>
        <taxon>Arthropoda</taxon>
        <taxon>Hexapoda</taxon>
        <taxon>Collembola</taxon>
        <taxon>Symphypleona</taxon>
        <taxon>Sminthuridae</taxon>
        <taxon>Allacma</taxon>
    </lineage>
</organism>
<reference evidence="3" key="1">
    <citation type="submission" date="2021-06" db="EMBL/GenBank/DDBJ databases">
        <authorList>
            <person name="Hodson N. C."/>
            <person name="Mongue J. A."/>
            <person name="Jaron S. K."/>
        </authorList>
    </citation>
    <scope>NUCLEOTIDE SEQUENCE</scope>
</reference>
<dbReference type="PROSITE" id="PS50191">
    <property type="entry name" value="CRAL_TRIO"/>
    <property type="match status" value="1"/>
</dbReference>
<dbReference type="InterPro" id="IPR011074">
    <property type="entry name" value="CRAL/TRIO_N_dom"/>
</dbReference>
<dbReference type="PROSITE" id="PS50866">
    <property type="entry name" value="GOLD"/>
    <property type="match status" value="1"/>
</dbReference>
<evidence type="ECO:0008006" key="5">
    <source>
        <dbReference type="Google" id="ProtNLM"/>
    </source>
</evidence>
<dbReference type="InterPro" id="IPR001251">
    <property type="entry name" value="CRAL-TRIO_dom"/>
</dbReference>
<comment type="caution">
    <text evidence="3">The sequence shown here is derived from an EMBL/GenBank/DDBJ whole genome shotgun (WGS) entry which is preliminary data.</text>
</comment>
<accession>A0A8J2PCT4</accession>
<dbReference type="PANTHER" id="PTHR23324:SF83">
    <property type="entry name" value="SEC14-LIKE PROTEIN 2"/>
    <property type="match status" value="1"/>
</dbReference>
<keyword evidence="4" id="KW-1185">Reference proteome</keyword>
<evidence type="ECO:0000313" key="4">
    <source>
        <dbReference type="Proteomes" id="UP000708208"/>
    </source>
</evidence>
<evidence type="ECO:0000313" key="3">
    <source>
        <dbReference type="EMBL" id="CAG7824112.1"/>
    </source>
</evidence>
<dbReference type="SMART" id="SM00516">
    <property type="entry name" value="SEC14"/>
    <property type="match status" value="1"/>
</dbReference>
<dbReference type="AlphaFoldDB" id="A0A8J2PCT4"/>
<dbReference type="Proteomes" id="UP000708208">
    <property type="component" value="Unassembled WGS sequence"/>
</dbReference>
<sequence>MTAPTAKEQILIHQLRTRLSDLELKDDSDMFLIRWLRGRDLKINQAEDMLRKHIKWCKEYDTDNILEWEPPEVLTRDYPIEFWGRDSENCPNAGLALGKWDLIKIVDTGLRQEFVRYMDQMYFKLLDAMKDQYGPDGVPVTQFNITYDVSGLSLKLMTSVAVLDIYMNVVRRFETNHPETLKACYVVNASKIFSIIFGVVKPVLSQHTFGKILIFDSNASKWIPLLQKAIPLDKLPISCGGHNLKSVLNTDSQSRSDNKGYSTVTVPARGNYPVELNVTESKTIISWSFIVAIRDIGFSVKSRNEELVQHKRVGSSQIPQEGFFICSQPGTYTIVFDNSYSHFRSKEIKYKIGTKLEGISMP</sequence>
<dbReference type="SMART" id="SM01100">
    <property type="entry name" value="CRAL_TRIO_N"/>
    <property type="match status" value="1"/>
</dbReference>
<dbReference type="CDD" id="cd00170">
    <property type="entry name" value="SEC14"/>
    <property type="match status" value="1"/>
</dbReference>
<gene>
    <name evidence="3" type="ORF">AFUS01_LOCUS34290</name>
</gene>
<proteinExistence type="predicted"/>
<dbReference type="InterPro" id="IPR009038">
    <property type="entry name" value="GOLD_dom"/>
</dbReference>
<protein>
    <recommendedName>
        <fullName evidence="5">SEC14-like protein 2</fullName>
    </recommendedName>
</protein>
<dbReference type="GO" id="GO:0005737">
    <property type="term" value="C:cytoplasm"/>
    <property type="evidence" value="ECO:0007669"/>
    <property type="project" value="TreeGrafter"/>
</dbReference>
<evidence type="ECO:0000259" key="2">
    <source>
        <dbReference type="PROSITE" id="PS50866"/>
    </source>
</evidence>
<evidence type="ECO:0000259" key="1">
    <source>
        <dbReference type="PROSITE" id="PS50191"/>
    </source>
</evidence>
<dbReference type="PANTHER" id="PTHR23324">
    <property type="entry name" value="SEC14 RELATED PROTEIN"/>
    <property type="match status" value="1"/>
</dbReference>
<feature type="domain" description="GOLD" evidence="2">
    <location>
        <begin position="257"/>
        <end position="354"/>
    </location>
</feature>
<feature type="domain" description="CRAL-TRIO" evidence="1">
    <location>
        <begin position="70"/>
        <end position="247"/>
    </location>
</feature>